<dbReference type="Proteomes" id="UP000586918">
    <property type="component" value="Unassembled WGS sequence"/>
</dbReference>
<dbReference type="EMBL" id="JAAXKZ010000056">
    <property type="protein sequence ID" value="NMH93074.1"/>
    <property type="molecule type" value="Genomic_DNA"/>
</dbReference>
<proteinExistence type="predicted"/>
<evidence type="ECO:0000256" key="1">
    <source>
        <dbReference type="SAM" id="Phobius"/>
    </source>
</evidence>
<evidence type="ECO:0000313" key="2">
    <source>
        <dbReference type="EMBL" id="NMH93074.1"/>
    </source>
</evidence>
<keyword evidence="1" id="KW-1133">Transmembrane helix</keyword>
<dbReference type="RefSeq" id="WP_169413773.1">
    <property type="nucleotide sequence ID" value="NZ_JAAXKZ010000056.1"/>
</dbReference>
<comment type="caution">
    <text evidence="2">The sequence shown here is derived from an EMBL/GenBank/DDBJ whole genome shotgun (WGS) entry which is preliminary data.</text>
</comment>
<feature type="transmembrane region" description="Helical" evidence="1">
    <location>
        <begin position="12"/>
        <end position="32"/>
    </location>
</feature>
<evidence type="ECO:0000313" key="3">
    <source>
        <dbReference type="Proteomes" id="UP000586918"/>
    </source>
</evidence>
<name>A0A848DKY5_9PSEU</name>
<keyword evidence="1" id="KW-0812">Transmembrane</keyword>
<organism evidence="2 3">
    <name type="scientific">Pseudonocardia bannensis</name>
    <dbReference type="NCBI Taxonomy" id="630973"/>
    <lineage>
        <taxon>Bacteria</taxon>
        <taxon>Bacillati</taxon>
        <taxon>Actinomycetota</taxon>
        <taxon>Actinomycetes</taxon>
        <taxon>Pseudonocardiales</taxon>
        <taxon>Pseudonocardiaceae</taxon>
        <taxon>Pseudonocardia</taxon>
    </lineage>
</organism>
<sequence>MTNVVGTALGTGAWIVGVLLIVMAALPWLELLTVNPRGHRSPAGSR</sequence>
<accession>A0A848DKY5</accession>
<keyword evidence="3" id="KW-1185">Reference proteome</keyword>
<keyword evidence="1" id="KW-0472">Membrane</keyword>
<dbReference type="AlphaFoldDB" id="A0A848DKY5"/>
<reference evidence="2 3" key="1">
    <citation type="submission" date="2020-04" db="EMBL/GenBank/DDBJ databases">
        <authorList>
            <person name="Klaysubun C."/>
            <person name="Duangmal K."/>
            <person name="Lipun K."/>
        </authorList>
    </citation>
    <scope>NUCLEOTIDE SEQUENCE [LARGE SCALE GENOMIC DNA]</scope>
    <source>
        <strain evidence="2 3">DSM 45300</strain>
    </source>
</reference>
<gene>
    <name evidence="2" type="ORF">HF519_16125</name>
</gene>
<protein>
    <submittedName>
        <fullName evidence="2">Uncharacterized protein</fullName>
    </submittedName>
</protein>